<dbReference type="EMBL" id="QLMD01000012">
    <property type="protein sequence ID" value="RAJ94988.1"/>
    <property type="molecule type" value="Genomic_DNA"/>
</dbReference>
<dbReference type="RefSeq" id="WP_338067877.1">
    <property type="nucleotide sequence ID" value="NZ_PIPK01000011.1"/>
</dbReference>
<dbReference type="Gene3D" id="2.40.50.870">
    <property type="entry name" value="Protein of unknown function (DUF3299)"/>
    <property type="match status" value="1"/>
</dbReference>
<proteinExistence type="predicted"/>
<organism evidence="2 3">
    <name type="scientific">Aliidiomarina maris</name>
    <dbReference type="NCBI Taxonomy" id="531312"/>
    <lineage>
        <taxon>Bacteria</taxon>
        <taxon>Pseudomonadati</taxon>
        <taxon>Pseudomonadota</taxon>
        <taxon>Gammaproteobacteria</taxon>
        <taxon>Alteromonadales</taxon>
        <taxon>Idiomarinaceae</taxon>
        <taxon>Aliidiomarina</taxon>
    </lineage>
</organism>
<dbReference type="Pfam" id="PF11736">
    <property type="entry name" value="DUF3299"/>
    <property type="match status" value="1"/>
</dbReference>
<feature type="chain" id="PRO_5016333870" description="DUF3299 domain-containing protein" evidence="1">
    <location>
        <begin position="27"/>
        <end position="166"/>
    </location>
</feature>
<evidence type="ECO:0000256" key="1">
    <source>
        <dbReference type="SAM" id="SignalP"/>
    </source>
</evidence>
<evidence type="ECO:0000313" key="3">
    <source>
        <dbReference type="Proteomes" id="UP000249203"/>
    </source>
</evidence>
<dbReference type="InterPro" id="IPR021727">
    <property type="entry name" value="DUF3299"/>
</dbReference>
<evidence type="ECO:0008006" key="4">
    <source>
        <dbReference type="Google" id="ProtNLM"/>
    </source>
</evidence>
<dbReference type="AlphaFoldDB" id="A0A327WUT4"/>
<name>A0A327WUT4_9GAMM</name>
<dbReference type="PROSITE" id="PS51257">
    <property type="entry name" value="PROKAR_LIPOPROTEIN"/>
    <property type="match status" value="1"/>
</dbReference>
<feature type="signal peptide" evidence="1">
    <location>
        <begin position="1"/>
        <end position="26"/>
    </location>
</feature>
<protein>
    <recommendedName>
        <fullName evidence="4">DUF3299 domain-containing protein</fullName>
    </recommendedName>
</protein>
<keyword evidence="1" id="KW-0732">Signal</keyword>
<sequence>MKHQNSVAMAMFAACLLLPVSPSVSAEEPRTLRWNDLMPEGWRPPAVRSQAYYEANPEAQVQTNLDAPVIEALDGQHVKIPGYVVQLEGDDRRVTEFLLVPYFGACIHVPPPPPNQIIHVKFPEGVPYAVTYDAVWVSGDISVSRSESDIAVTGYVIEASEVISYF</sequence>
<reference evidence="2 3" key="1">
    <citation type="submission" date="2018-06" db="EMBL/GenBank/DDBJ databases">
        <title>Genomic Encyclopedia of Type Strains, Phase III (KMG-III): the genomes of soil and plant-associated and newly described type strains.</title>
        <authorList>
            <person name="Whitman W."/>
        </authorList>
    </citation>
    <scope>NUCLEOTIDE SEQUENCE [LARGE SCALE GENOMIC DNA]</scope>
    <source>
        <strain evidence="2 3">CGMCC 1.15366</strain>
    </source>
</reference>
<evidence type="ECO:0000313" key="2">
    <source>
        <dbReference type="EMBL" id="RAJ94988.1"/>
    </source>
</evidence>
<dbReference type="Proteomes" id="UP000249203">
    <property type="component" value="Unassembled WGS sequence"/>
</dbReference>
<gene>
    <name evidence="2" type="ORF">B0I24_11274</name>
</gene>
<accession>A0A327WUT4</accession>
<comment type="caution">
    <text evidence="2">The sequence shown here is derived from an EMBL/GenBank/DDBJ whole genome shotgun (WGS) entry which is preliminary data.</text>
</comment>